<evidence type="ECO:0000313" key="5">
    <source>
        <dbReference type="EMBL" id="QXT38175.1"/>
    </source>
</evidence>
<dbReference type="PANTHER" id="PTHR30363">
    <property type="entry name" value="HTH-TYPE TRANSCRIPTIONAL REGULATOR SRLR-RELATED"/>
    <property type="match status" value="1"/>
</dbReference>
<gene>
    <name evidence="5" type="ORF">KYE46_09425</name>
</gene>
<keyword evidence="6" id="KW-1185">Reference proteome</keyword>
<dbReference type="InterPro" id="IPR001034">
    <property type="entry name" value="DeoR_HTH"/>
</dbReference>
<evidence type="ECO:0000256" key="1">
    <source>
        <dbReference type="ARBA" id="ARBA00022491"/>
    </source>
</evidence>
<dbReference type="GO" id="GO:0003677">
    <property type="term" value="F:DNA binding"/>
    <property type="evidence" value="ECO:0007669"/>
    <property type="project" value="UniProtKB-KW"/>
</dbReference>
<evidence type="ECO:0000259" key="4">
    <source>
        <dbReference type="PROSITE" id="PS51000"/>
    </source>
</evidence>
<dbReference type="GO" id="GO:0003700">
    <property type="term" value="F:DNA-binding transcription factor activity"/>
    <property type="evidence" value="ECO:0007669"/>
    <property type="project" value="InterPro"/>
</dbReference>
<dbReference type="PANTHER" id="PTHR30363:SF4">
    <property type="entry name" value="GLYCEROL-3-PHOSPHATE REGULON REPRESSOR"/>
    <property type="match status" value="1"/>
</dbReference>
<dbReference type="Pfam" id="PF00455">
    <property type="entry name" value="DeoRC"/>
    <property type="match status" value="1"/>
</dbReference>
<keyword evidence="3" id="KW-0804">Transcription</keyword>
<keyword evidence="2" id="KW-0805">Transcription regulation</keyword>
<accession>A0A8F6TT32</accession>
<evidence type="ECO:0000313" key="6">
    <source>
        <dbReference type="Proteomes" id="UP000825009"/>
    </source>
</evidence>
<dbReference type="RefSeq" id="WP_219000372.1">
    <property type="nucleotide sequence ID" value="NZ_CP079194.1"/>
</dbReference>
<name>A0A8F6TT32_9RHOB</name>
<dbReference type="PROSITE" id="PS51000">
    <property type="entry name" value="HTH_DEOR_2"/>
    <property type="match status" value="1"/>
</dbReference>
<keyword evidence="1" id="KW-0678">Repressor</keyword>
<feature type="domain" description="HTH deoR-type" evidence="4">
    <location>
        <begin position="3"/>
        <end position="58"/>
    </location>
</feature>
<dbReference type="Pfam" id="PF08220">
    <property type="entry name" value="HTH_DeoR"/>
    <property type="match status" value="1"/>
</dbReference>
<dbReference type="AlphaFoldDB" id="A0A8F6TT32"/>
<dbReference type="Proteomes" id="UP000825009">
    <property type="component" value="Chromosome"/>
</dbReference>
<dbReference type="SMART" id="SM00420">
    <property type="entry name" value="HTH_DEOR"/>
    <property type="match status" value="1"/>
</dbReference>
<reference evidence="5 6" key="1">
    <citation type="submission" date="2021-07" db="EMBL/GenBank/DDBJ databases">
        <title>A novel Jannaschia species isolated from marine dinoflagellate Ceratoperidinium margalefii.</title>
        <authorList>
            <person name="Jiang Y."/>
            <person name="Li Z."/>
        </authorList>
    </citation>
    <scope>NUCLEOTIDE SEQUENCE [LARGE SCALE GENOMIC DNA]</scope>
    <source>
        <strain evidence="5 6">J12C1-MA-4</strain>
    </source>
</reference>
<protein>
    <submittedName>
        <fullName evidence="5">DeoR/GlpR family DNA-binding transcription regulator</fullName>
    </submittedName>
</protein>
<organism evidence="5 6">
    <name type="scientific">Gymnodinialimonas ceratoperidinii</name>
    <dbReference type="NCBI Taxonomy" id="2856823"/>
    <lineage>
        <taxon>Bacteria</taxon>
        <taxon>Pseudomonadati</taxon>
        <taxon>Pseudomonadota</taxon>
        <taxon>Alphaproteobacteria</taxon>
        <taxon>Rhodobacterales</taxon>
        <taxon>Paracoccaceae</taxon>
        <taxon>Gymnodinialimonas</taxon>
    </lineage>
</organism>
<dbReference type="SMART" id="SM01134">
    <property type="entry name" value="DeoRC"/>
    <property type="match status" value="1"/>
</dbReference>
<evidence type="ECO:0000256" key="2">
    <source>
        <dbReference type="ARBA" id="ARBA00023015"/>
    </source>
</evidence>
<dbReference type="InterPro" id="IPR050313">
    <property type="entry name" value="Carb_Metab_HTH_regulators"/>
</dbReference>
<evidence type="ECO:0000256" key="3">
    <source>
        <dbReference type="ARBA" id="ARBA00023163"/>
    </source>
</evidence>
<dbReference type="InterPro" id="IPR014036">
    <property type="entry name" value="DeoR-like_C"/>
</dbReference>
<proteinExistence type="predicted"/>
<keyword evidence="5" id="KW-0238">DNA-binding</keyword>
<dbReference type="EMBL" id="CP079194">
    <property type="protein sequence ID" value="QXT38175.1"/>
    <property type="molecule type" value="Genomic_DNA"/>
</dbReference>
<dbReference type="KEGG" id="gce:KYE46_09425"/>
<sequence length="254" mass="27292">MPLGFRQAEILEITERDGKVTVDGLAAHFNVTVQTIRRDLTELDQAGLLNRVHGGAMPASGTHNFAYEERRGLQAEAKERIARACAAEIPNDCSVFLNIGTSTEAVAEHLRRHENLLVVTNNLNIANILSQSPGIEVVVTGGTLRRTDGGLIGPQAVDTISNFKLDFAVIGCSALDLDGDVLDFDVQEVGVSQAIVARSRKTFLVADASKFDRTAPARICSLRDIDGFFTNAPLDTGLAARCEDWGVALHVSAP</sequence>